<feature type="transmembrane region" description="Helical" evidence="1">
    <location>
        <begin position="112"/>
        <end position="131"/>
    </location>
</feature>
<keyword evidence="1" id="KW-0472">Membrane</keyword>
<gene>
    <name evidence="2" type="ORF">EMPS_05753</name>
</gene>
<evidence type="ECO:0000313" key="3">
    <source>
        <dbReference type="Proteomes" id="UP000827284"/>
    </source>
</evidence>
<dbReference type="EMBL" id="BQFW01000008">
    <property type="protein sequence ID" value="GJJ73395.1"/>
    <property type="molecule type" value="Genomic_DNA"/>
</dbReference>
<feature type="transmembrane region" description="Helical" evidence="1">
    <location>
        <begin position="259"/>
        <end position="278"/>
    </location>
</feature>
<proteinExistence type="predicted"/>
<accession>A0A9P3HAZ6</accession>
<protein>
    <recommendedName>
        <fullName evidence="4">Steroid 5-alpha reductase C-terminal domain-containing protein</fullName>
    </recommendedName>
</protein>
<evidence type="ECO:0000313" key="2">
    <source>
        <dbReference type="EMBL" id="GJJ73395.1"/>
    </source>
</evidence>
<organism evidence="2 3">
    <name type="scientific">Entomortierella parvispora</name>
    <dbReference type="NCBI Taxonomy" id="205924"/>
    <lineage>
        <taxon>Eukaryota</taxon>
        <taxon>Fungi</taxon>
        <taxon>Fungi incertae sedis</taxon>
        <taxon>Mucoromycota</taxon>
        <taxon>Mortierellomycotina</taxon>
        <taxon>Mortierellomycetes</taxon>
        <taxon>Mortierellales</taxon>
        <taxon>Mortierellaceae</taxon>
        <taxon>Entomortierella</taxon>
    </lineage>
</organism>
<dbReference type="PANTHER" id="PTHR32251">
    <property type="entry name" value="3-OXO-5-ALPHA-STEROID 4-DEHYDROGENASE"/>
    <property type="match status" value="1"/>
</dbReference>
<reference evidence="2" key="1">
    <citation type="submission" date="2021-11" db="EMBL/GenBank/DDBJ databases">
        <authorList>
            <person name="Herlambang A."/>
            <person name="Guo Y."/>
            <person name="Takashima Y."/>
            <person name="Nishizawa T."/>
        </authorList>
    </citation>
    <scope>NUCLEOTIDE SEQUENCE</scope>
    <source>
        <strain evidence="2">E1425</strain>
    </source>
</reference>
<dbReference type="PROSITE" id="PS50244">
    <property type="entry name" value="S5A_REDUCTASE"/>
    <property type="match status" value="1"/>
</dbReference>
<comment type="caution">
    <text evidence="2">The sequence shown here is derived from an EMBL/GenBank/DDBJ whole genome shotgun (WGS) entry which is preliminary data.</text>
</comment>
<name>A0A9P3HAZ6_9FUNG</name>
<dbReference type="InterPro" id="IPR010721">
    <property type="entry name" value="UstE-like"/>
</dbReference>
<dbReference type="AlphaFoldDB" id="A0A9P3HAZ6"/>
<feature type="transmembrane region" description="Helical" evidence="1">
    <location>
        <begin position="152"/>
        <end position="177"/>
    </location>
</feature>
<dbReference type="Gene3D" id="1.20.120.1630">
    <property type="match status" value="1"/>
</dbReference>
<evidence type="ECO:0008006" key="4">
    <source>
        <dbReference type="Google" id="ProtNLM"/>
    </source>
</evidence>
<reference evidence="2" key="2">
    <citation type="journal article" date="2022" name="Microbiol. Resour. Announc.">
        <title>Whole-Genome Sequence of Entomortierella parvispora E1425, a Mucoromycotan Fungus Associated with Burkholderiaceae-Related Endosymbiotic Bacteria.</title>
        <authorList>
            <person name="Herlambang A."/>
            <person name="Guo Y."/>
            <person name="Takashima Y."/>
            <person name="Narisawa K."/>
            <person name="Ohta H."/>
            <person name="Nishizawa T."/>
        </authorList>
    </citation>
    <scope>NUCLEOTIDE SEQUENCE</scope>
    <source>
        <strain evidence="2">E1425</strain>
    </source>
</reference>
<dbReference type="PANTHER" id="PTHR32251:SF23">
    <property type="entry name" value="3-OXO-5-ALPHA-STEROID 4-DEHYDROGENASE (DUF1295)"/>
    <property type="match status" value="1"/>
</dbReference>
<dbReference type="Proteomes" id="UP000827284">
    <property type="component" value="Unassembled WGS sequence"/>
</dbReference>
<keyword evidence="1" id="KW-1133">Transmembrane helix</keyword>
<keyword evidence="1" id="KW-0812">Transmembrane</keyword>
<evidence type="ECO:0000256" key="1">
    <source>
        <dbReference type="SAM" id="Phobius"/>
    </source>
</evidence>
<keyword evidence="3" id="KW-1185">Reference proteome</keyword>
<dbReference type="Pfam" id="PF06966">
    <property type="entry name" value="DUF1295"/>
    <property type="match status" value="1"/>
</dbReference>
<dbReference type="GO" id="GO:0016020">
    <property type="term" value="C:membrane"/>
    <property type="evidence" value="ECO:0007669"/>
    <property type="project" value="TreeGrafter"/>
</dbReference>
<dbReference type="OrthoDB" id="201504at2759"/>
<sequence>MVSTLAELFTWADYVQIFKVTYRTLSWPSFGDDSTVLFDIAIAHSRTDPLSFALRTSLVFSGICWFLSMATGTHSWVDRIWSLAPILYSIHFALRDKIYWPAGEDYVQFPRVYLATALIFIWGVRLTYNFYRKGGYGMDAEDYRWPYLGTKIHWLFWLPFNIIFICLFQNLLLVALTAPVYAAWRTIYADTVEPMNWIDAVATLLVVAGLALETVADQQQWKFQEAKKKAIAEKKTLEGDFKRGFLTKGLFRYSRHPNFFGEMTVWWGVYLYSVAAAYPTYNALINPTIVGPLCLTVLFQISTALTEHLTTTKYPAYKLYQSTTSRLIPMGAGASLDTLENKSK</sequence>
<feature type="transmembrane region" description="Helical" evidence="1">
    <location>
        <begin position="52"/>
        <end position="68"/>
    </location>
</feature>